<dbReference type="PROSITE" id="PS50181">
    <property type="entry name" value="FBOX"/>
    <property type="match status" value="1"/>
</dbReference>
<evidence type="ECO:0000256" key="1">
    <source>
        <dbReference type="ARBA" id="ARBA00022737"/>
    </source>
</evidence>
<name>A0A8H6G0V6_9LECA</name>
<accession>A0A8H6G0V6</accession>
<evidence type="ECO:0000256" key="2">
    <source>
        <dbReference type="SAM" id="MobiDB-lite"/>
    </source>
</evidence>
<evidence type="ECO:0000259" key="3">
    <source>
        <dbReference type="PROSITE" id="PS50181"/>
    </source>
</evidence>
<protein>
    <recommendedName>
        <fullName evidence="3">F-box domain-containing protein</fullName>
    </recommendedName>
</protein>
<dbReference type="Proteomes" id="UP000578531">
    <property type="component" value="Unassembled WGS sequence"/>
</dbReference>
<sequence length="717" mass="79603">MAPTIALTDLPSDILYSIFPYLSATDFLRFTTVTVERLLFSQLLHLADTNTQKALHTYHQDPTFWHALTRATFRIPDQPLLQGARWQWLYKKLLTQTRLYTWGDNKSGNLGHDNTGPQSQRLSPRAAVHGRAWRTEAGSAGWPKQPVISGDVGIVADVQCGGWSTTILNSIGAIYIYGIFDGLRSGGGANLRRLSFPHAYPTTSKTRSEPSTAIQQYSTGRSSVLGLSDDGKVWMWESVMGFQIKLAHVDMVGNKVDRVIAGWDRNSMYVIDVGIVYWASVQDSDVVRGGRQETLAVADTMLVDSVTIPGTSYRRKRYNGRTTDDGLESRIGQVTHHIVLENWIVFTTDLNRVFCYPTIFPMRAFNIPEPIELTTFPTACPSETFRIRDLQGSFIRFAVFTTSGAILTADKDLLNAFHHASTSHPVHPLPSPVLLHSPPSNPIISLAYGDHHYHALHSTGTITSYGLEPQRCGALGLGNRLISHLRGVALEGGAFGGGRIPPALNPTVWFEPLMQTWLQDMDWASGQPEARERGRMVLSGHVGACEATGRYFERKGACWEDGITREDEMGAYFVLKVASAGWHSAALVLVDDYKAEAAKKSHLARPPSPAPSRAASIQSVDTQGFAYEVIDSPGEQLIIGIRSVGHWFWDVGRWFLGLTARDEARERQAGRTEREGRSPGEREREAQGIVYEWSKEHFPRLRMEGGEAMPGEVEVME</sequence>
<dbReference type="PANTHER" id="PTHR22870:SF408">
    <property type="entry name" value="OS09G0560450 PROTEIN"/>
    <property type="match status" value="1"/>
</dbReference>
<dbReference type="InterPro" id="IPR051210">
    <property type="entry name" value="Ub_ligase/GEF_domain"/>
</dbReference>
<keyword evidence="5" id="KW-1185">Reference proteome</keyword>
<reference evidence="4 5" key="1">
    <citation type="journal article" date="2020" name="Genomics">
        <title>Complete, high-quality genomes from long-read metagenomic sequencing of two wolf lichen thalli reveals enigmatic genome architecture.</title>
        <authorList>
            <person name="McKenzie S.K."/>
            <person name="Walston R.F."/>
            <person name="Allen J.L."/>
        </authorList>
    </citation>
    <scope>NUCLEOTIDE SEQUENCE [LARGE SCALE GENOMIC DNA]</scope>
    <source>
        <strain evidence="4">WasteWater2</strain>
    </source>
</reference>
<gene>
    <name evidence="4" type="ORF">HO173_003623</name>
</gene>
<dbReference type="InterPro" id="IPR001810">
    <property type="entry name" value="F-box_dom"/>
</dbReference>
<evidence type="ECO:0000313" key="5">
    <source>
        <dbReference type="Proteomes" id="UP000578531"/>
    </source>
</evidence>
<proteinExistence type="predicted"/>
<dbReference type="GeneID" id="59285289"/>
<dbReference type="CDD" id="cd09917">
    <property type="entry name" value="F-box_SF"/>
    <property type="match status" value="1"/>
</dbReference>
<dbReference type="InterPro" id="IPR009091">
    <property type="entry name" value="RCC1/BLIP-II"/>
</dbReference>
<dbReference type="RefSeq" id="XP_037167650.1">
    <property type="nucleotide sequence ID" value="XM_037305548.1"/>
</dbReference>
<evidence type="ECO:0000313" key="4">
    <source>
        <dbReference type="EMBL" id="KAF6238343.1"/>
    </source>
</evidence>
<dbReference type="OrthoDB" id="61110at2759"/>
<keyword evidence="1" id="KW-0677">Repeat</keyword>
<feature type="region of interest" description="Disordered" evidence="2">
    <location>
        <begin position="665"/>
        <end position="688"/>
    </location>
</feature>
<feature type="domain" description="F-box" evidence="3">
    <location>
        <begin position="4"/>
        <end position="34"/>
    </location>
</feature>
<dbReference type="PANTHER" id="PTHR22870">
    <property type="entry name" value="REGULATOR OF CHROMOSOME CONDENSATION"/>
    <property type="match status" value="1"/>
</dbReference>
<dbReference type="Gene3D" id="2.130.10.30">
    <property type="entry name" value="Regulator of chromosome condensation 1/beta-lactamase-inhibitor protein II"/>
    <property type="match status" value="1"/>
</dbReference>
<organism evidence="4 5">
    <name type="scientific">Letharia columbiana</name>
    <dbReference type="NCBI Taxonomy" id="112416"/>
    <lineage>
        <taxon>Eukaryota</taxon>
        <taxon>Fungi</taxon>
        <taxon>Dikarya</taxon>
        <taxon>Ascomycota</taxon>
        <taxon>Pezizomycotina</taxon>
        <taxon>Lecanoromycetes</taxon>
        <taxon>OSLEUM clade</taxon>
        <taxon>Lecanoromycetidae</taxon>
        <taxon>Lecanorales</taxon>
        <taxon>Lecanorineae</taxon>
        <taxon>Parmeliaceae</taxon>
        <taxon>Letharia</taxon>
    </lineage>
</organism>
<dbReference type="SUPFAM" id="SSF50985">
    <property type="entry name" value="RCC1/BLIP-II"/>
    <property type="match status" value="2"/>
</dbReference>
<dbReference type="EMBL" id="JACCJC010000010">
    <property type="protein sequence ID" value="KAF6238343.1"/>
    <property type="molecule type" value="Genomic_DNA"/>
</dbReference>
<dbReference type="AlphaFoldDB" id="A0A8H6G0V6"/>
<comment type="caution">
    <text evidence="4">The sequence shown here is derived from an EMBL/GenBank/DDBJ whole genome shotgun (WGS) entry which is preliminary data.</text>
</comment>
<feature type="compositionally biased region" description="Basic and acidic residues" evidence="2">
    <location>
        <begin position="665"/>
        <end position="686"/>
    </location>
</feature>